<dbReference type="InterPro" id="IPR013328">
    <property type="entry name" value="6PGD_dom2"/>
</dbReference>
<name>A0A3D8QG78_9HELO</name>
<feature type="domain" description="3-hydroxyacyl-CoA dehydrogenase C-terminal" evidence="4">
    <location>
        <begin position="189"/>
        <end position="282"/>
    </location>
</feature>
<comment type="similarity">
    <text evidence="1">Belongs to the 3-hydroxyacyl-CoA dehydrogenase family.</text>
</comment>
<organism evidence="6 7">
    <name type="scientific">Coleophoma cylindrospora</name>
    <dbReference type="NCBI Taxonomy" id="1849047"/>
    <lineage>
        <taxon>Eukaryota</taxon>
        <taxon>Fungi</taxon>
        <taxon>Dikarya</taxon>
        <taxon>Ascomycota</taxon>
        <taxon>Pezizomycotina</taxon>
        <taxon>Leotiomycetes</taxon>
        <taxon>Helotiales</taxon>
        <taxon>Dermateaceae</taxon>
        <taxon>Coleophoma</taxon>
    </lineage>
</organism>
<evidence type="ECO:0000256" key="2">
    <source>
        <dbReference type="ARBA" id="ARBA00023002"/>
    </source>
</evidence>
<dbReference type="SUPFAM" id="SSF48179">
    <property type="entry name" value="6-phosphogluconate dehydrogenase C-terminal domain-like"/>
    <property type="match status" value="1"/>
</dbReference>
<keyword evidence="7" id="KW-1185">Reference proteome</keyword>
<dbReference type="Gene3D" id="3.40.50.720">
    <property type="entry name" value="NAD(P)-binding Rossmann-like Domain"/>
    <property type="match status" value="1"/>
</dbReference>
<comment type="caution">
    <text evidence="6">The sequence shown here is derived from an EMBL/GenBank/DDBJ whole genome shotgun (WGS) entry which is preliminary data.</text>
</comment>
<dbReference type="InterPro" id="IPR008927">
    <property type="entry name" value="6-PGluconate_DH-like_C_sf"/>
</dbReference>
<dbReference type="InterPro" id="IPR036291">
    <property type="entry name" value="NAD(P)-bd_dom_sf"/>
</dbReference>
<dbReference type="GO" id="GO:0070403">
    <property type="term" value="F:NAD+ binding"/>
    <property type="evidence" value="ECO:0007669"/>
    <property type="project" value="InterPro"/>
</dbReference>
<dbReference type="Gene3D" id="1.10.1040.10">
    <property type="entry name" value="N-(1-d-carboxylethyl)-l-norvaline Dehydrogenase, domain 2"/>
    <property type="match status" value="1"/>
</dbReference>
<evidence type="ECO:0000256" key="3">
    <source>
        <dbReference type="PIRSR" id="PIRSR000105-1"/>
    </source>
</evidence>
<protein>
    <submittedName>
        <fullName evidence="6">3-hydroxybutyryl-CoA dehydrogenase</fullName>
    </submittedName>
</protein>
<reference evidence="6 7" key="1">
    <citation type="journal article" date="2018" name="IMA Fungus">
        <title>IMA Genome-F 9: Draft genome sequence of Annulohypoxylon stygium, Aspergillus mulundensis, Berkeleyomyces basicola (syn. Thielaviopsis basicola), Ceratocystis smalleyi, two Cercospora beticola strains, Coleophoma cylindrospora, Fusarium fracticaudum, Phialophora cf. hyalina, and Morchella septimelata.</title>
        <authorList>
            <person name="Wingfield B.D."/>
            <person name="Bills G.F."/>
            <person name="Dong Y."/>
            <person name="Huang W."/>
            <person name="Nel W.J."/>
            <person name="Swalarsk-Parry B.S."/>
            <person name="Vaghefi N."/>
            <person name="Wilken P.M."/>
            <person name="An Z."/>
            <person name="de Beer Z.W."/>
            <person name="De Vos L."/>
            <person name="Chen L."/>
            <person name="Duong T.A."/>
            <person name="Gao Y."/>
            <person name="Hammerbacher A."/>
            <person name="Kikkert J.R."/>
            <person name="Li Y."/>
            <person name="Li H."/>
            <person name="Li K."/>
            <person name="Li Q."/>
            <person name="Liu X."/>
            <person name="Ma X."/>
            <person name="Naidoo K."/>
            <person name="Pethybridge S.J."/>
            <person name="Sun J."/>
            <person name="Steenkamp E.T."/>
            <person name="van der Nest M.A."/>
            <person name="van Wyk S."/>
            <person name="Wingfield M.J."/>
            <person name="Xiong C."/>
            <person name="Yue Q."/>
            <person name="Zhang X."/>
        </authorList>
    </citation>
    <scope>NUCLEOTIDE SEQUENCE [LARGE SCALE GENOMIC DNA]</scope>
    <source>
        <strain evidence="6 7">BP6252</strain>
    </source>
</reference>
<dbReference type="GO" id="GO:0016616">
    <property type="term" value="F:oxidoreductase activity, acting on the CH-OH group of donors, NAD or NADP as acceptor"/>
    <property type="evidence" value="ECO:0007669"/>
    <property type="project" value="InterPro"/>
</dbReference>
<evidence type="ECO:0000313" key="7">
    <source>
        <dbReference type="Proteomes" id="UP000256645"/>
    </source>
</evidence>
<dbReference type="EMBL" id="PDLM01000015">
    <property type="protein sequence ID" value="RDW60721.1"/>
    <property type="molecule type" value="Genomic_DNA"/>
</dbReference>
<evidence type="ECO:0000259" key="5">
    <source>
        <dbReference type="Pfam" id="PF02737"/>
    </source>
</evidence>
<gene>
    <name evidence="6" type="ORF">BP6252_12104</name>
</gene>
<dbReference type="OrthoDB" id="5958943at2759"/>
<evidence type="ECO:0000256" key="1">
    <source>
        <dbReference type="ARBA" id="ARBA00009463"/>
    </source>
</evidence>
<dbReference type="PIRSF" id="PIRSF000105">
    <property type="entry name" value="HCDH"/>
    <property type="match status" value="1"/>
</dbReference>
<dbReference type="InterPro" id="IPR022694">
    <property type="entry name" value="3-OHacyl-CoA_DH"/>
</dbReference>
<dbReference type="Proteomes" id="UP000256645">
    <property type="component" value="Unassembled WGS sequence"/>
</dbReference>
<accession>A0A3D8QG78</accession>
<feature type="domain" description="3-hydroxyacyl-CoA dehydrogenase NAD binding" evidence="5">
    <location>
        <begin position="15"/>
        <end position="185"/>
    </location>
</feature>
<proteinExistence type="inferred from homology"/>
<dbReference type="GO" id="GO:0006631">
    <property type="term" value="P:fatty acid metabolic process"/>
    <property type="evidence" value="ECO:0007669"/>
    <property type="project" value="InterPro"/>
</dbReference>
<evidence type="ECO:0000313" key="6">
    <source>
        <dbReference type="EMBL" id="RDW60721.1"/>
    </source>
</evidence>
<dbReference type="Pfam" id="PF00725">
    <property type="entry name" value="3HCDH"/>
    <property type="match status" value="1"/>
</dbReference>
<dbReference type="SUPFAM" id="SSF51735">
    <property type="entry name" value="NAD(P)-binding Rossmann-fold domains"/>
    <property type="match status" value="1"/>
</dbReference>
<evidence type="ECO:0000259" key="4">
    <source>
        <dbReference type="Pfam" id="PF00725"/>
    </source>
</evidence>
<dbReference type="STRING" id="1849047.A0A3D8QG78"/>
<keyword evidence="2" id="KW-0560">Oxidoreductase</keyword>
<dbReference type="InterPro" id="IPR006108">
    <property type="entry name" value="3HC_DH_C"/>
</dbReference>
<dbReference type="PANTHER" id="PTHR48075">
    <property type="entry name" value="3-HYDROXYACYL-COA DEHYDROGENASE FAMILY PROTEIN"/>
    <property type="match status" value="1"/>
</dbReference>
<sequence length="286" mass="31940">MVYTWTAPDVTKRPVAIIGGGVLGRRLCLMWSCAGNEVVLYERIPEVAAAAVAYVDENIQIQIDVVKGKRGILRLASSMEDAVSNAWMVIEAVPERLEIKIPLFGELDRLTKPDCILATNSSSYKSSQMIEQVERKYRVCNTHYFMPPAMNPVEIMSCGHTDMAVVEHLLKVAKPVGFLPIHARKESTGFIFNRIWAAMKRESLLVIKDGVATPEDIDLMFKENFGANIGICELMDTVGLDTVYNIEKHYVEERHLEPTTLDWLKETYVDKGNLGHKSGKGLLGGN</sequence>
<dbReference type="PANTHER" id="PTHR48075:SF3">
    <property type="entry name" value="3-HYDROXYACYL-COA DEHYDROGENASE"/>
    <property type="match status" value="1"/>
</dbReference>
<dbReference type="AlphaFoldDB" id="A0A3D8QG78"/>
<dbReference type="InterPro" id="IPR006176">
    <property type="entry name" value="3-OHacyl-CoA_DH_NAD-bd"/>
</dbReference>
<feature type="site" description="Important for catalytic activity" evidence="3">
    <location>
        <position position="143"/>
    </location>
</feature>
<dbReference type="Pfam" id="PF02737">
    <property type="entry name" value="3HCDH_N"/>
    <property type="match status" value="1"/>
</dbReference>